<evidence type="ECO:0000313" key="3">
    <source>
        <dbReference type="Proteomes" id="UP001182556"/>
    </source>
</evidence>
<gene>
    <name evidence="2" type="ORF">DB88DRAFT_512710</name>
</gene>
<name>A0AAD9CWZ6_PAPLA</name>
<dbReference type="InterPro" id="IPR050481">
    <property type="entry name" value="UDP-glycosyltransf_plant"/>
</dbReference>
<sequence>MSTASSHPAHHVWWTFAAWGHHTSNHALMARCLETNPKLTITFVFHAIYKEKVEADFQNYPADIRPRLRLHSVGAPDLPPSPETLNVILKDLVDGMKSVDFETKPTKFILDQLFGSALTPFLRDKYPGVRVFMTWSGAVTCLYSMVAPAPNGGADYKKVVEKYAEGKNAEELDELIVKAVGCRNGALECNGTVVKIPGCPDVYDYEREQENVPGPPPGSVLRHVPANMIDFAQTADGVIAATSFVLEAAAIEMSREHVDVIPAGICVNPRAWKGDVLEDQDVKAFLDKYAEKSVLLISFGYVAWEVLLKIQRPFLLASGASVPGRVSDELEAKVAASGFGMIRTGWFDQIGTLSHPAVGWFVTHAGWNSVCESLLCSKPLIAWPLAHTDQPHVAMRISQGSPQLGYELLEIRQGHSLRPTKRGVSITGTKGAVEAEMERVLANAFGPDGERIRKNVEAVSRELRVENEGPARAAVEAFAKE</sequence>
<dbReference type="SUPFAM" id="SSF53756">
    <property type="entry name" value="UDP-Glycosyltransferase/glycogen phosphorylase"/>
    <property type="match status" value="1"/>
</dbReference>
<dbReference type="Pfam" id="PF00201">
    <property type="entry name" value="UDPGT"/>
    <property type="match status" value="1"/>
</dbReference>
<dbReference type="GO" id="GO:0035251">
    <property type="term" value="F:UDP-glucosyltransferase activity"/>
    <property type="evidence" value="ECO:0007669"/>
    <property type="project" value="InterPro"/>
</dbReference>
<evidence type="ECO:0000256" key="1">
    <source>
        <dbReference type="ARBA" id="ARBA00022679"/>
    </source>
</evidence>
<accession>A0AAD9CWZ6</accession>
<evidence type="ECO:0000313" key="2">
    <source>
        <dbReference type="EMBL" id="KAK1922284.1"/>
    </source>
</evidence>
<proteinExistence type="predicted"/>
<dbReference type="Gene3D" id="3.40.50.2000">
    <property type="entry name" value="Glycogen Phosphorylase B"/>
    <property type="match status" value="2"/>
</dbReference>
<comment type="caution">
    <text evidence="2">The sequence shown here is derived from an EMBL/GenBank/DDBJ whole genome shotgun (WGS) entry which is preliminary data.</text>
</comment>
<protein>
    <recommendedName>
        <fullName evidence="4">Glycosyltransferase</fullName>
    </recommendedName>
</protein>
<dbReference type="Proteomes" id="UP001182556">
    <property type="component" value="Unassembled WGS sequence"/>
</dbReference>
<dbReference type="PANTHER" id="PTHR48049">
    <property type="entry name" value="GLYCOSYLTRANSFERASE"/>
    <property type="match status" value="1"/>
</dbReference>
<dbReference type="InterPro" id="IPR002213">
    <property type="entry name" value="UDP_glucos_trans"/>
</dbReference>
<keyword evidence="3" id="KW-1185">Reference proteome</keyword>
<reference evidence="2" key="1">
    <citation type="submission" date="2023-02" db="EMBL/GenBank/DDBJ databases">
        <title>Identification and recombinant expression of a fungal hydrolase from Papiliotrema laurentii that hydrolyzes apple cutin and clears colloidal polyester polyurethane.</title>
        <authorList>
            <consortium name="DOE Joint Genome Institute"/>
            <person name="Roman V.A."/>
            <person name="Bojanowski C."/>
            <person name="Crable B.R."/>
            <person name="Wagner D.N."/>
            <person name="Hung C.S."/>
            <person name="Nadeau L.J."/>
            <person name="Schratz L."/>
            <person name="Haridas S."/>
            <person name="Pangilinan J."/>
            <person name="Lipzen A."/>
            <person name="Na H."/>
            <person name="Yan M."/>
            <person name="Ng V."/>
            <person name="Grigoriev I.V."/>
            <person name="Spatafora J.W."/>
            <person name="Barlow D."/>
            <person name="Biffinger J."/>
            <person name="Kelley-Loughnane N."/>
            <person name="Varaljay V.A."/>
            <person name="Crookes-Goodson W.J."/>
        </authorList>
    </citation>
    <scope>NUCLEOTIDE SEQUENCE</scope>
    <source>
        <strain evidence="2">5307AH</strain>
    </source>
</reference>
<dbReference type="PANTHER" id="PTHR48049:SF132">
    <property type="entry name" value="GLYCOSYLTRANSFERASE"/>
    <property type="match status" value="1"/>
</dbReference>
<evidence type="ECO:0008006" key="4">
    <source>
        <dbReference type="Google" id="ProtNLM"/>
    </source>
</evidence>
<dbReference type="AlphaFoldDB" id="A0AAD9CWZ6"/>
<dbReference type="EMBL" id="JAODAN010000009">
    <property type="protein sequence ID" value="KAK1922284.1"/>
    <property type="molecule type" value="Genomic_DNA"/>
</dbReference>
<keyword evidence="1" id="KW-0808">Transferase</keyword>
<organism evidence="2 3">
    <name type="scientific">Papiliotrema laurentii</name>
    <name type="common">Cryptococcus laurentii</name>
    <dbReference type="NCBI Taxonomy" id="5418"/>
    <lineage>
        <taxon>Eukaryota</taxon>
        <taxon>Fungi</taxon>
        <taxon>Dikarya</taxon>
        <taxon>Basidiomycota</taxon>
        <taxon>Agaricomycotina</taxon>
        <taxon>Tremellomycetes</taxon>
        <taxon>Tremellales</taxon>
        <taxon>Rhynchogastremaceae</taxon>
        <taxon>Papiliotrema</taxon>
    </lineage>
</organism>